<dbReference type="Proteomes" id="UP000005336">
    <property type="component" value="Unassembled WGS sequence"/>
</dbReference>
<keyword evidence="2" id="KW-0238">DNA-binding</keyword>
<dbReference type="Gene3D" id="1.10.10.60">
    <property type="entry name" value="Homeodomain-like"/>
    <property type="match status" value="1"/>
</dbReference>
<protein>
    <submittedName>
        <fullName evidence="5">AraC family transcriptional regulator</fullName>
    </submittedName>
</protein>
<evidence type="ECO:0000259" key="4">
    <source>
        <dbReference type="PROSITE" id="PS01124"/>
    </source>
</evidence>
<dbReference type="PANTHER" id="PTHR47894:SF4">
    <property type="entry name" value="HTH-TYPE TRANSCRIPTIONAL REGULATOR GADX"/>
    <property type="match status" value="1"/>
</dbReference>
<dbReference type="GO" id="GO:0000976">
    <property type="term" value="F:transcription cis-regulatory region binding"/>
    <property type="evidence" value="ECO:0007669"/>
    <property type="project" value="TreeGrafter"/>
</dbReference>
<dbReference type="SMART" id="SM00342">
    <property type="entry name" value="HTH_ARAC"/>
    <property type="match status" value="1"/>
</dbReference>
<feature type="domain" description="HTH araC/xylS-type" evidence="4">
    <location>
        <begin position="168"/>
        <end position="265"/>
    </location>
</feature>
<dbReference type="Pfam" id="PF12833">
    <property type="entry name" value="HTH_18"/>
    <property type="match status" value="1"/>
</dbReference>
<dbReference type="InterPro" id="IPR018060">
    <property type="entry name" value="HTH_AraC"/>
</dbReference>
<dbReference type="PROSITE" id="PS01124">
    <property type="entry name" value="HTH_ARAC_FAMILY_2"/>
    <property type="match status" value="1"/>
</dbReference>
<dbReference type="PATRIC" id="fig|1030841.3.peg.1361"/>
<accession>G4CQL9</accession>
<dbReference type="STRING" id="1030841.HMPREF9370_1379"/>
<name>G4CQL9_9NEIS</name>
<dbReference type="EMBL" id="AGAZ01000050">
    <property type="protein sequence ID" value="EGZ46280.1"/>
    <property type="molecule type" value="Genomic_DNA"/>
</dbReference>
<proteinExistence type="predicted"/>
<evidence type="ECO:0000313" key="5">
    <source>
        <dbReference type="EMBL" id="EGZ46280.1"/>
    </source>
</evidence>
<dbReference type="PRINTS" id="PR00032">
    <property type="entry name" value="HTHARAC"/>
</dbReference>
<dbReference type="PROSITE" id="PS00041">
    <property type="entry name" value="HTH_ARAC_FAMILY_1"/>
    <property type="match status" value="1"/>
</dbReference>
<organism evidence="5 6">
    <name type="scientific">Neisseria wadsworthii 9715</name>
    <dbReference type="NCBI Taxonomy" id="1030841"/>
    <lineage>
        <taxon>Bacteria</taxon>
        <taxon>Pseudomonadati</taxon>
        <taxon>Pseudomonadota</taxon>
        <taxon>Betaproteobacteria</taxon>
        <taxon>Neisseriales</taxon>
        <taxon>Neisseriaceae</taxon>
        <taxon>Neisseria</taxon>
    </lineage>
</organism>
<dbReference type="InterPro" id="IPR020449">
    <property type="entry name" value="Tscrpt_reg_AraC-type_HTH"/>
</dbReference>
<dbReference type="InterPro" id="IPR018062">
    <property type="entry name" value="HTH_AraC-typ_CS"/>
</dbReference>
<evidence type="ECO:0000313" key="6">
    <source>
        <dbReference type="Proteomes" id="UP000005336"/>
    </source>
</evidence>
<dbReference type="Pfam" id="PF22200">
    <property type="entry name" value="ExsA_N"/>
    <property type="match status" value="1"/>
</dbReference>
<sequence length="270" mass="30909">MPERNIAFREHLAHTGTVIQYNRLLCTHIAIHEAMIVQVHYGKKILRWAGKEQIVRAGEAVALARWQSFDVLNEPDAQAGYYQAEWIALEQRMIEQFTEQYGQAEAANDVYLLPKNADFSASFRQAAHAVSDRHVPDMVVQTRLQELLAWLKHYGTGFLPYQRIGPVQKITQIIAADIGREWSAQEIAVRLNVSEATLRRKLAEEQTSFRRLLTDIRMTHALTLLQVTEQPVSQIAYAMGYESPSRFTARFRERFGFAPSAIRKQQEKGG</sequence>
<dbReference type="GO" id="GO:0005829">
    <property type="term" value="C:cytosol"/>
    <property type="evidence" value="ECO:0007669"/>
    <property type="project" value="TreeGrafter"/>
</dbReference>
<evidence type="ECO:0000256" key="2">
    <source>
        <dbReference type="ARBA" id="ARBA00023125"/>
    </source>
</evidence>
<evidence type="ECO:0000256" key="1">
    <source>
        <dbReference type="ARBA" id="ARBA00023015"/>
    </source>
</evidence>
<keyword evidence="6" id="KW-1185">Reference proteome</keyword>
<evidence type="ECO:0000256" key="3">
    <source>
        <dbReference type="ARBA" id="ARBA00023163"/>
    </source>
</evidence>
<keyword evidence="3" id="KW-0804">Transcription</keyword>
<gene>
    <name evidence="5" type="primary">araC</name>
    <name evidence="5" type="ORF">HMPREF9370_1379</name>
</gene>
<comment type="caution">
    <text evidence="5">The sequence shown here is derived from an EMBL/GenBank/DDBJ whole genome shotgun (WGS) entry which is preliminary data.</text>
</comment>
<dbReference type="PANTHER" id="PTHR47894">
    <property type="entry name" value="HTH-TYPE TRANSCRIPTIONAL REGULATOR GADX"/>
    <property type="match status" value="1"/>
</dbReference>
<dbReference type="InterPro" id="IPR054015">
    <property type="entry name" value="ExsA-like_N"/>
</dbReference>
<dbReference type="RefSeq" id="WP_009116520.1">
    <property type="nucleotide sequence ID" value="NZ_JH165159.1"/>
</dbReference>
<dbReference type="AlphaFoldDB" id="G4CQL9"/>
<keyword evidence="1" id="KW-0805">Transcription regulation</keyword>
<dbReference type="SUPFAM" id="SSF46689">
    <property type="entry name" value="Homeodomain-like"/>
    <property type="match status" value="1"/>
</dbReference>
<dbReference type="GO" id="GO:0003700">
    <property type="term" value="F:DNA-binding transcription factor activity"/>
    <property type="evidence" value="ECO:0007669"/>
    <property type="project" value="InterPro"/>
</dbReference>
<dbReference type="InterPro" id="IPR009057">
    <property type="entry name" value="Homeodomain-like_sf"/>
</dbReference>
<reference evidence="5 6" key="1">
    <citation type="submission" date="2011-06" db="EMBL/GenBank/DDBJ databases">
        <authorList>
            <person name="Muzny D."/>
            <person name="Qin X."/>
            <person name="Deng J."/>
            <person name="Jiang H."/>
            <person name="Liu Y."/>
            <person name="Qu J."/>
            <person name="Song X.-Z."/>
            <person name="Zhang L."/>
            <person name="Thornton R."/>
            <person name="Coyle M."/>
            <person name="Francisco L."/>
            <person name="Jackson L."/>
            <person name="Javaid M."/>
            <person name="Korchina V."/>
            <person name="Kovar C."/>
            <person name="Mata R."/>
            <person name="Mathew T."/>
            <person name="Ngo R."/>
            <person name="Nguyen L."/>
            <person name="Nguyen N."/>
            <person name="Okwuonu G."/>
            <person name="Ongeri F."/>
            <person name="Pham C."/>
            <person name="Simmons D."/>
            <person name="Wilczek-Boney K."/>
            <person name="Hale W."/>
            <person name="Jakkamsetti A."/>
            <person name="Pham P."/>
            <person name="Ruth R."/>
            <person name="San Lucas F."/>
            <person name="Warren J."/>
            <person name="Zhang J."/>
            <person name="Zhao Z."/>
            <person name="Zhou C."/>
            <person name="Zhu D."/>
            <person name="Lee S."/>
            <person name="Bess C."/>
            <person name="Blankenburg K."/>
            <person name="Forbes L."/>
            <person name="Fu Q."/>
            <person name="Gubbala S."/>
            <person name="Hirani K."/>
            <person name="Jayaseelan J.C."/>
            <person name="Lara F."/>
            <person name="Munidasa M."/>
            <person name="Palculict T."/>
            <person name="Patil S."/>
            <person name="Pu L.-L."/>
            <person name="Saada N."/>
            <person name="Tang L."/>
            <person name="Weissenberger G."/>
            <person name="Zhu Y."/>
            <person name="Hemphill L."/>
            <person name="Shang Y."/>
            <person name="Youmans B."/>
            <person name="Ayvaz T."/>
            <person name="Ross M."/>
            <person name="Santibanez J."/>
            <person name="Aqrawi P."/>
            <person name="Gross S."/>
            <person name="Joshi V."/>
            <person name="Fowler G."/>
            <person name="Nazareth L."/>
            <person name="Reid J."/>
            <person name="Worley K."/>
            <person name="Petrosino J."/>
            <person name="Highlander S."/>
            <person name="Gibbs R."/>
        </authorList>
    </citation>
    <scope>NUCLEOTIDE SEQUENCE [LARGE SCALE GENOMIC DNA]</scope>
    <source>
        <strain evidence="5 6">9715</strain>
    </source>
</reference>
<dbReference type="HOGENOM" id="CLU_071578_1_0_4"/>